<feature type="transmembrane region" description="Helical" evidence="6">
    <location>
        <begin position="708"/>
        <end position="730"/>
    </location>
</feature>
<feature type="domain" description="ABC3 transporter permease C-terminal" evidence="7">
    <location>
        <begin position="667"/>
        <end position="780"/>
    </location>
</feature>
<feature type="domain" description="ABC3 transporter permease C-terminal" evidence="7">
    <location>
        <begin position="297"/>
        <end position="411"/>
    </location>
</feature>
<protein>
    <recommendedName>
        <fullName evidence="11">Cell division protein FtsX</fullName>
    </recommendedName>
</protein>
<evidence type="ECO:0008006" key="11">
    <source>
        <dbReference type="Google" id="ProtNLM"/>
    </source>
</evidence>
<dbReference type="InterPro" id="IPR050250">
    <property type="entry name" value="Macrolide_Exporter_MacB"/>
</dbReference>
<comment type="subcellular location">
    <subcellularLocation>
        <location evidence="1">Cell membrane</location>
        <topology evidence="1">Multi-pass membrane protein</topology>
    </subcellularLocation>
</comment>
<feature type="transmembrane region" description="Helical" evidence="6">
    <location>
        <begin position="664"/>
        <end position="687"/>
    </location>
</feature>
<feature type="transmembrane region" description="Helical" evidence="6">
    <location>
        <begin position="750"/>
        <end position="769"/>
    </location>
</feature>
<dbReference type="EMBL" id="LRDB01000052">
    <property type="protein sequence ID" value="KYG71941.1"/>
    <property type="molecule type" value="Genomic_DNA"/>
</dbReference>
<dbReference type="InterPro" id="IPR003838">
    <property type="entry name" value="ABC3_permease_C"/>
</dbReference>
<keyword evidence="10" id="KW-1185">Reference proteome</keyword>
<dbReference type="GO" id="GO:0005886">
    <property type="term" value="C:plasma membrane"/>
    <property type="evidence" value="ECO:0007669"/>
    <property type="project" value="UniProtKB-SubCell"/>
</dbReference>
<dbReference type="PANTHER" id="PTHR30572:SF18">
    <property type="entry name" value="ABC-TYPE MACROLIDE FAMILY EXPORT SYSTEM PERMEASE COMPONENT 2"/>
    <property type="match status" value="1"/>
</dbReference>
<feature type="transmembrane region" description="Helical" evidence="6">
    <location>
        <begin position="292"/>
        <end position="316"/>
    </location>
</feature>
<name>A0A150WZM8_9BACT</name>
<proteinExistence type="predicted"/>
<evidence type="ECO:0000256" key="6">
    <source>
        <dbReference type="SAM" id="Phobius"/>
    </source>
</evidence>
<dbReference type="PANTHER" id="PTHR30572">
    <property type="entry name" value="MEMBRANE COMPONENT OF TRANSPORTER-RELATED"/>
    <property type="match status" value="1"/>
</dbReference>
<keyword evidence="2" id="KW-1003">Cell membrane</keyword>
<dbReference type="STRING" id="296218.AWN68_12220"/>
<evidence type="ECO:0000259" key="8">
    <source>
        <dbReference type="Pfam" id="PF12704"/>
    </source>
</evidence>
<feature type="domain" description="MacB-like periplasmic core" evidence="8">
    <location>
        <begin position="20"/>
        <end position="200"/>
    </location>
</feature>
<organism evidence="9 10">
    <name type="scientific">Roseivirga echinicomitans</name>
    <dbReference type="NCBI Taxonomy" id="296218"/>
    <lineage>
        <taxon>Bacteria</taxon>
        <taxon>Pseudomonadati</taxon>
        <taxon>Bacteroidota</taxon>
        <taxon>Cytophagia</taxon>
        <taxon>Cytophagales</taxon>
        <taxon>Roseivirgaceae</taxon>
        <taxon>Roseivirga</taxon>
    </lineage>
</organism>
<feature type="transmembrane region" description="Helical" evidence="6">
    <location>
        <begin position="337"/>
        <end position="367"/>
    </location>
</feature>
<dbReference type="OrthoDB" id="5933722at2"/>
<feature type="transmembrane region" description="Helical" evidence="6">
    <location>
        <begin position="21"/>
        <end position="42"/>
    </location>
</feature>
<dbReference type="Pfam" id="PF02687">
    <property type="entry name" value="FtsX"/>
    <property type="match status" value="2"/>
</dbReference>
<dbReference type="Pfam" id="PF12704">
    <property type="entry name" value="MacB_PCD"/>
    <property type="match status" value="1"/>
</dbReference>
<keyword evidence="3 6" id="KW-0812">Transmembrane</keyword>
<comment type="caution">
    <text evidence="9">The sequence shown here is derived from an EMBL/GenBank/DDBJ whole genome shotgun (WGS) entry which is preliminary data.</text>
</comment>
<keyword evidence="5 6" id="KW-0472">Membrane</keyword>
<feature type="transmembrane region" description="Helical" evidence="6">
    <location>
        <begin position="387"/>
        <end position="412"/>
    </location>
</feature>
<gene>
    <name evidence="9" type="ORF">AWN68_12220</name>
</gene>
<evidence type="ECO:0000259" key="7">
    <source>
        <dbReference type="Pfam" id="PF02687"/>
    </source>
</evidence>
<dbReference type="Proteomes" id="UP000075615">
    <property type="component" value="Unassembled WGS sequence"/>
</dbReference>
<dbReference type="GO" id="GO:0022857">
    <property type="term" value="F:transmembrane transporter activity"/>
    <property type="evidence" value="ECO:0007669"/>
    <property type="project" value="TreeGrafter"/>
</dbReference>
<evidence type="ECO:0000256" key="1">
    <source>
        <dbReference type="ARBA" id="ARBA00004651"/>
    </source>
</evidence>
<reference evidence="9 10" key="1">
    <citation type="submission" date="2016-01" db="EMBL/GenBank/DDBJ databases">
        <title>Genome sequencing of Roseivirga echinicomitans KMM 6058.</title>
        <authorList>
            <person name="Selvaratnam C."/>
            <person name="Thevarajoo S."/>
            <person name="Goh K.M."/>
            <person name="Ee R."/>
            <person name="Chan K.-G."/>
            <person name="Chong C.S."/>
        </authorList>
    </citation>
    <scope>NUCLEOTIDE SEQUENCE [LARGE SCALE GENOMIC DNA]</scope>
    <source>
        <strain evidence="9 10">KMM 6058</strain>
    </source>
</reference>
<evidence type="ECO:0000313" key="10">
    <source>
        <dbReference type="Proteomes" id="UP000075615"/>
    </source>
</evidence>
<evidence type="ECO:0000256" key="2">
    <source>
        <dbReference type="ARBA" id="ARBA00022475"/>
    </source>
</evidence>
<feature type="transmembrane region" description="Helical" evidence="6">
    <location>
        <begin position="433"/>
        <end position="457"/>
    </location>
</feature>
<evidence type="ECO:0000313" key="9">
    <source>
        <dbReference type="EMBL" id="KYG71941.1"/>
    </source>
</evidence>
<evidence type="ECO:0000256" key="4">
    <source>
        <dbReference type="ARBA" id="ARBA00022989"/>
    </source>
</evidence>
<sequence length="787" mass="88424">MIRHHLKLAIRNIQRKGFFSVLNIVGLSVGLASFLIIGLYVFQESTFERGFSKADRTYRVYTKFLNASLLATSSPNLSTVLNEQPEIEVATYVSKVFPKSGLNAKGKVFQMKDYLQTDPYFLKVFDYELLYGSPDLSFQNPGSLILTENEAIKLFGRADVVGEMVNIDSEDVFVTGVLKPTSSKTHLNFNALWVKDFKKTNPVLWASISVYTYAVLVQNVKAEQLDKRLDYIMKDHIFPGVLKALPIRNGYTFEEWKDSGRVIRNYAQPISEIHLESTLGFDFPGRGDKKTVLTFFLVAIFILFISCVNFINLSTAKASDRSKEIGVKKVMGATRRILIIQLLFETLLITAFSGLLALGLAELSLALIKGMFPDFITISLVGSSLQLFPIISVVLIVGFISGIYPALYLSSFRVTSLLKGQKQKGNQMPTANWLRNTLVIVQFTLSSGLIIFSILVFQQLSFMKQIELGFDPENILVVENAGFLRQNSRLLKDELATLSFVEDYSSMFRIPGETLEMMSKSMEVGEEEVYFDEFLGDAKQLSVLGLELESGEFFSERKPGMVINETAAKLLGNSDALGKTFNGKTVIGIVKDFHYRPLREKIGPVMIQNYDEGGFLLIKMPLDQANIEAVASIWSKFSDLPIQYHFLEQNYESFLKNEQEIGKAFTLFTALAIFISCLGMYGLVLFAADQRSKEFGIRRVLGASILDIIKLLVNTFMKLAFVALVLAFPLSFWATREWLSDFAYRTSISPVNFLMGALFICVAVVITVYRQSYLSATKNPIETLKSE</sequence>
<dbReference type="InterPro" id="IPR025857">
    <property type="entry name" value="MacB_PCD"/>
</dbReference>
<evidence type="ECO:0000256" key="3">
    <source>
        <dbReference type="ARBA" id="ARBA00022692"/>
    </source>
</evidence>
<dbReference type="RefSeq" id="WP_068419156.1">
    <property type="nucleotide sequence ID" value="NZ_LRDB01000052.1"/>
</dbReference>
<accession>A0A150WZM8</accession>
<keyword evidence="4 6" id="KW-1133">Transmembrane helix</keyword>
<evidence type="ECO:0000256" key="5">
    <source>
        <dbReference type="ARBA" id="ARBA00023136"/>
    </source>
</evidence>
<dbReference type="AlphaFoldDB" id="A0A150WZM8"/>